<keyword evidence="3" id="KW-1133">Transmembrane helix</keyword>
<keyword evidence="1 4" id="KW-0732">Signal</keyword>
<proteinExistence type="predicted"/>
<dbReference type="InterPro" id="IPR007110">
    <property type="entry name" value="Ig-like_dom"/>
</dbReference>
<feature type="signal peptide" evidence="4">
    <location>
        <begin position="1"/>
        <end position="17"/>
    </location>
</feature>
<dbReference type="Pfam" id="PF17736">
    <property type="entry name" value="Ig_C17orf99"/>
    <property type="match status" value="1"/>
</dbReference>
<keyword evidence="2" id="KW-0325">Glycoprotein</keyword>
<dbReference type="Gene3D" id="2.60.40.10">
    <property type="entry name" value="Immunoglobulins"/>
    <property type="match status" value="1"/>
</dbReference>
<evidence type="ECO:0000256" key="4">
    <source>
        <dbReference type="SAM" id="SignalP"/>
    </source>
</evidence>
<reference evidence="6" key="2">
    <citation type="submission" date="2004-02" db="EMBL/GenBank/DDBJ databases">
        <authorList>
            <consortium name="Genoscope"/>
            <consortium name="Whitehead Institute Centre for Genome Research"/>
        </authorList>
    </citation>
    <scope>NUCLEOTIDE SEQUENCE</scope>
</reference>
<accession>Q4S013</accession>
<evidence type="ECO:0000256" key="3">
    <source>
        <dbReference type="SAM" id="Phobius"/>
    </source>
</evidence>
<feature type="chain" id="PRO_5004243552" evidence="4">
    <location>
        <begin position="18"/>
        <end position="493"/>
    </location>
</feature>
<dbReference type="InterPro" id="IPR013783">
    <property type="entry name" value="Ig-like_fold"/>
</dbReference>
<dbReference type="OrthoDB" id="9947088at2759"/>
<gene>
    <name evidence="6" type="ORF">GSTENG00026241001</name>
</gene>
<keyword evidence="3" id="KW-0812">Transmembrane</keyword>
<sequence>MLLLVFAASLGWCCCSSDNSTEVVLPRPRLSGPSEALVNRIIVLECSLSGYPRDQDILLQVFKTSGGRRGQRCVGCGGVLGGGPAGAALPSFCRDSRLLQLAAERPARLWRPPWPPAPPHQQVNSIGLFTLTVDGRTEGGQKKTRSPGSQNFPGGQRLLHVRRYQHLQPNRGLQLQQLGVGDSQRSVKGSQWRSGEFHSRFLHRIASEVVSNPGISLEVIKESSQNYLAAVTCQSDKGAPPVTFSLYNGTELVTNTTSKDRTATFWFPLVLGAHMGWLQCQANNGNRPASSARIPVQFVPVSGPVSISSDYDVGENFAVIGLRLSCRAAAGSHPRYRWFLNQVPLQDRGSFYYVVNQPPEESVLLLSVGSRSAGTYRCEVADRFDNSSAVSSPRLSVSKEGVNRLPVLVVAVVFGSFALLLVMAFACCLTGILFRRKQDGIKPLRTELEMHRMVSEQEDELDLSAFSEDCRVVNAARDAELPQPLENSSDVDE</sequence>
<feature type="transmembrane region" description="Helical" evidence="3">
    <location>
        <begin position="405"/>
        <end position="434"/>
    </location>
</feature>
<protein>
    <submittedName>
        <fullName evidence="6">(spotted green pufferfish) hypothetical protein</fullName>
    </submittedName>
</protein>
<dbReference type="EMBL" id="CAAE01014786">
    <property type="protein sequence ID" value="CAG06019.1"/>
    <property type="molecule type" value="Genomic_DNA"/>
</dbReference>
<dbReference type="HOGENOM" id="CLU_1499728_0_0_1"/>
<evidence type="ECO:0000313" key="6">
    <source>
        <dbReference type="EMBL" id="CAG06019.1"/>
    </source>
</evidence>
<dbReference type="KEGG" id="tng:GSTEN00026241G001"/>
<dbReference type="AlphaFoldDB" id="Q4S013"/>
<dbReference type="InterPro" id="IPR036179">
    <property type="entry name" value="Ig-like_dom_sf"/>
</dbReference>
<evidence type="ECO:0000256" key="2">
    <source>
        <dbReference type="ARBA" id="ARBA00023180"/>
    </source>
</evidence>
<comment type="caution">
    <text evidence="6">The sequence shown here is derived from an EMBL/GenBank/DDBJ whole genome shotgun (WGS) entry which is preliminary data.</text>
</comment>
<feature type="domain" description="Ig-like" evidence="5">
    <location>
        <begin position="300"/>
        <end position="396"/>
    </location>
</feature>
<organism evidence="6">
    <name type="scientific">Tetraodon nigroviridis</name>
    <name type="common">Spotted green pufferfish</name>
    <name type="synonym">Chelonodon nigroviridis</name>
    <dbReference type="NCBI Taxonomy" id="99883"/>
    <lineage>
        <taxon>Eukaryota</taxon>
        <taxon>Metazoa</taxon>
        <taxon>Chordata</taxon>
        <taxon>Craniata</taxon>
        <taxon>Vertebrata</taxon>
        <taxon>Euteleostomi</taxon>
        <taxon>Actinopterygii</taxon>
        <taxon>Neopterygii</taxon>
        <taxon>Teleostei</taxon>
        <taxon>Neoteleostei</taxon>
        <taxon>Acanthomorphata</taxon>
        <taxon>Eupercaria</taxon>
        <taxon>Tetraodontiformes</taxon>
        <taxon>Tetradontoidea</taxon>
        <taxon>Tetraodontidae</taxon>
        <taxon>Tetraodon</taxon>
    </lineage>
</organism>
<evidence type="ECO:0000256" key="1">
    <source>
        <dbReference type="ARBA" id="ARBA00022729"/>
    </source>
</evidence>
<keyword evidence="3" id="KW-0472">Membrane</keyword>
<evidence type="ECO:0000259" key="5">
    <source>
        <dbReference type="PROSITE" id="PS50835"/>
    </source>
</evidence>
<dbReference type="SUPFAM" id="SSF48726">
    <property type="entry name" value="Immunoglobulin"/>
    <property type="match status" value="2"/>
</dbReference>
<name>Q4S013_TETNG</name>
<dbReference type="InterPro" id="IPR040878">
    <property type="entry name" value="IL-40-like_Ig"/>
</dbReference>
<reference evidence="6" key="1">
    <citation type="journal article" date="2004" name="Nature">
        <title>Genome duplication in the teleost fish Tetraodon nigroviridis reveals the early vertebrate proto-karyotype.</title>
        <authorList>
            <person name="Jaillon O."/>
            <person name="Aury J.-M."/>
            <person name="Brunet F."/>
            <person name="Petit J.-L."/>
            <person name="Stange-Thomann N."/>
            <person name="Mauceli E."/>
            <person name="Bouneau L."/>
            <person name="Fischer C."/>
            <person name="Ozouf-Costaz C."/>
            <person name="Bernot A."/>
            <person name="Nicaud S."/>
            <person name="Jaffe D."/>
            <person name="Fisher S."/>
            <person name="Lutfalla G."/>
            <person name="Dossat C."/>
            <person name="Segurens B."/>
            <person name="Dasilva C."/>
            <person name="Salanoubat M."/>
            <person name="Levy M."/>
            <person name="Boudet N."/>
            <person name="Castellano S."/>
            <person name="Anthouard V."/>
            <person name="Jubin C."/>
            <person name="Castelli V."/>
            <person name="Katinka M."/>
            <person name="Vacherie B."/>
            <person name="Biemont C."/>
            <person name="Skalli Z."/>
            <person name="Cattolico L."/>
            <person name="Poulain J."/>
            <person name="De Berardinis V."/>
            <person name="Cruaud C."/>
            <person name="Duprat S."/>
            <person name="Brottier P."/>
            <person name="Coutanceau J.-P."/>
            <person name="Gouzy J."/>
            <person name="Parra G."/>
            <person name="Lardier G."/>
            <person name="Chapple C."/>
            <person name="McKernan K.J."/>
            <person name="McEwan P."/>
            <person name="Bosak S."/>
            <person name="Kellis M."/>
            <person name="Volff J.-N."/>
            <person name="Guigo R."/>
            <person name="Zody M.C."/>
            <person name="Mesirov J."/>
            <person name="Lindblad-Toh K."/>
            <person name="Birren B."/>
            <person name="Nusbaum C."/>
            <person name="Kahn D."/>
            <person name="Robinson-Rechavi M."/>
            <person name="Laudet V."/>
            <person name="Schachter V."/>
            <person name="Quetier F."/>
            <person name="Saurin W."/>
            <person name="Scarpelli C."/>
            <person name="Wincker P."/>
            <person name="Lander E.S."/>
            <person name="Weissenbach J."/>
            <person name="Roest Crollius H."/>
        </authorList>
    </citation>
    <scope>NUCLEOTIDE SEQUENCE [LARGE SCALE GENOMIC DNA]</scope>
</reference>
<dbReference type="PROSITE" id="PS50835">
    <property type="entry name" value="IG_LIKE"/>
    <property type="match status" value="1"/>
</dbReference>